<dbReference type="AlphaFoldDB" id="A0AAD7ADN4"/>
<sequence>MPQLYGLPLNRSLPTYPSSFDIGSSEGGGQLELMDTVDVSDIRPSSTLVDRHSGLTSYHYVVGAGTGELLKIWFVGRVFREASAGTRMRNFDVGFPFASSPHVYMAHMRSLEVLNTVLDREEEAGFSVVRPWVEGDLILVNVSPFTEPQGEGIIVGSLVSFEATLHQHDHLHDCGVQRVGWYRIADVAQIGASTSAAWLFTIPTMTMTFKPTFPLDEQLALYRQRNGQDRALTANYVSAGDVIAERVGCHNTGVHSFVYRIVQPGYPRYYPVYRFGSIGEVHEVQQDEQGNIASFSVRSTTAGTHIACNHHLETVSVLFYLLEEDSHHKSSHEFTVVSSWIDDGEGGMGDRYRVHCTPFTEVVGRIRAGSVVTLEATLHRYHHCTADGFRREYNIVSHRIEVVGVQYLESVGFIHAAEDVGTGEEADEAARHRPDATECSTSIVDPPEKAPTEMVLEDGGGVAGSFGMLSLN</sequence>
<proteinExistence type="predicted"/>
<name>A0AAD7ADN4_9AGAR</name>
<protein>
    <submittedName>
        <fullName evidence="1">Uncharacterized protein</fullName>
    </submittedName>
</protein>
<evidence type="ECO:0000313" key="2">
    <source>
        <dbReference type="Proteomes" id="UP001218218"/>
    </source>
</evidence>
<dbReference type="Proteomes" id="UP001218218">
    <property type="component" value="Unassembled WGS sequence"/>
</dbReference>
<comment type="caution">
    <text evidence="1">The sequence shown here is derived from an EMBL/GenBank/DDBJ whole genome shotgun (WGS) entry which is preliminary data.</text>
</comment>
<dbReference type="EMBL" id="JARIHO010000009">
    <property type="protein sequence ID" value="KAJ7355806.1"/>
    <property type="molecule type" value="Genomic_DNA"/>
</dbReference>
<reference evidence="1" key="1">
    <citation type="submission" date="2023-03" db="EMBL/GenBank/DDBJ databases">
        <title>Massive genome expansion in bonnet fungi (Mycena s.s.) driven by repeated elements and novel gene families across ecological guilds.</title>
        <authorList>
            <consortium name="Lawrence Berkeley National Laboratory"/>
            <person name="Harder C.B."/>
            <person name="Miyauchi S."/>
            <person name="Viragh M."/>
            <person name="Kuo A."/>
            <person name="Thoen E."/>
            <person name="Andreopoulos B."/>
            <person name="Lu D."/>
            <person name="Skrede I."/>
            <person name="Drula E."/>
            <person name="Henrissat B."/>
            <person name="Morin E."/>
            <person name="Kohler A."/>
            <person name="Barry K."/>
            <person name="LaButti K."/>
            <person name="Morin E."/>
            <person name="Salamov A."/>
            <person name="Lipzen A."/>
            <person name="Mereny Z."/>
            <person name="Hegedus B."/>
            <person name="Baldrian P."/>
            <person name="Stursova M."/>
            <person name="Weitz H."/>
            <person name="Taylor A."/>
            <person name="Grigoriev I.V."/>
            <person name="Nagy L.G."/>
            <person name="Martin F."/>
            <person name="Kauserud H."/>
        </authorList>
    </citation>
    <scope>NUCLEOTIDE SEQUENCE</scope>
    <source>
        <strain evidence="1">CBHHK002</strain>
    </source>
</reference>
<keyword evidence="2" id="KW-1185">Reference proteome</keyword>
<gene>
    <name evidence="1" type="ORF">DFH08DRAFT_803748</name>
</gene>
<accession>A0AAD7ADN4</accession>
<organism evidence="1 2">
    <name type="scientific">Mycena albidolilacea</name>
    <dbReference type="NCBI Taxonomy" id="1033008"/>
    <lineage>
        <taxon>Eukaryota</taxon>
        <taxon>Fungi</taxon>
        <taxon>Dikarya</taxon>
        <taxon>Basidiomycota</taxon>
        <taxon>Agaricomycotina</taxon>
        <taxon>Agaricomycetes</taxon>
        <taxon>Agaricomycetidae</taxon>
        <taxon>Agaricales</taxon>
        <taxon>Marasmiineae</taxon>
        <taxon>Mycenaceae</taxon>
        <taxon>Mycena</taxon>
    </lineage>
</organism>
<evidence type="ECO:0000313" key="1">
    <source>
        <dbReference type="EMBL" id="KAJ7355806.1"/>
    </source>
</evidence>